<evidence type="ECO:0000256" key="1">
    <source>
        <dbReference type="SAM" id="MobiDB-lite"/>
    </source>
</evidence>
<organism evidence="2">
    <name type="scientific">Picocystis salinarum</name>
    <dbReference type="NCBI Taxonomy" id="88271"/>
    <lineage>
        <taxon>Eukaryota</taxon>
        <taxon>Viridiplantae</taxon>
        <taxon>Chlorophyta</taxon>
        <taxon>Picocystophyceae</taxon>
        <taxon>Picocystales</taxon>
        <taxon>Picocystaceae</taxon>
        <taxon>Picocystis</taxon>
    </lineage>
</organism>
<dbReference type="InterPro" id="IPR008479">
    <property type="entry name" value="DUF760"/>
</dbReference>
<proteinExistence type="predicted"/>
<dbReference type="InterPro" id="IPR038925">
    <property type="entry name" value="At3g17800-like"/>
</dbReference>
<name>A0A7S3UHH8_9CHLO</name>
<gene>
    <name evidence="2" type="ORF">PSAL00342_LOCUS6776</name>
</gene>
<feature type="region of interest" description="Disordered" evidence="1">
    <location>
        <begin position="29"/>
        <end position="51"/>
    </location>
</feature>
<evidence type="ECO:0000313" key="2">
    <source>
        <dbReference type="EMBL" id="CAE0612877.1"/>
    </source>
</evidence>
<feature type="region of interest" description="Disordered" evidence="1">
    <location>
        <begin position="380"/>
        <end position="399"/>
    </location>
</feature>
<feature type="compositionally biased region" description="Pro residues" evidence="1">
    <location>
        <begin position="388"/>
        <end position="399"/>
    </location>
</feature>
<dbReference type="PANTHER" id="PTHR31808:SF4">
    <property type="entry name" value="LIGASE, PUTATIVE (DUF760)-RELATED"/>
    <property type="match status" value="1"/>
</dbReference>
<evidence type="ECO:0008006" key="3">
    <source>
        <dbReference type="Google" id="ProtNLM"/>
    </source>
</evidence>
<dbReference type="EMBL" id="HBIS01007755">
    <property type="protein sequence ID" value="CAE0612877.1"/>
    <property type="molecule type" value="Transcribed_RNA"/>
</dbReference>
<reference evidence="2" key="1">
    <citation type="submission" date="2021-01" db="EMBL/GenBank/DDBJ databases">
        <authorList>
            <person name="Corre E."/>
            <person name="Pelletier E."/>
            <person name="Niang G."/>
            <person name="Scheremetjew M."/>
            <person name="Finn R."/>
            <person name="Kale V."/>
            <person name="Holt S."/>
            <person name="Cochrane G."/>
            <person name="Meng A."/>
            <person name="Brown T."/>
            <person name="Cohen L."/>
        </authorList>
    </citation>
    <scope>NUCLEOTIDE SEQUENCE</scope>
    <source>
        <strain evidence="2">CCMP1897</strain>
    </source>
</reference>
<protein>
    <recommendedName>
        <fullName evidence="3">DUF760 domain-containing protein</fullName>
    </recommendedName>
</protein>
<dbReference type="Pfam" id="PF05542">
    <property type="entry name" value="DUF760"/>
    <property type="match status" value="1"/>
</dbReference>
<dbReference type="PANTHER" id="PTHR31808">
    <property type="entry name" value="EXPRESSED PROTEIN"/>
    <property type="match status" value="1"/>
</dbReference>
<sequence length="399" mass="44299">MATCTALQANVASRRHARRFGRMRRVERSAKRTWKVRASEEDGQNESIAPVKLESPTGEFLTYMLQEQPELFDSAVEEQLEKLVKDKEDQKEKDDDDKGTSTDLVLYRRMGEVKAAERKAAVLDIMYACIVQNFVRIGVTLLPKLDGLVDAAPVDLNALTQGVHTPEALEMVKDHLRSVLGGQQAFSNVMVKMSKLQAAQVYIASTMFGYFLRRVDKRFQLEKAMGTLPESREEAVARLERLFNQTLDVEEGVDSETSETTETQTTLRQYVESFDQQTLAETAQMVTQEAATITERQVGSVFGNLMELQMEMMKVVGEDAQSAEELMGRVQKAVEAGSVQSLSMTYGSLRRVVLEAVAFGSFLRDTESYVDSEYGLTPAGRFLGPGGPSSPPPPPAPTS</sequence>
<dbReference type="AlphaFoldDB" id="A0A7S3UHH8"/>
<accession>A0A7S3UHH8</accession>